<evidence type="ECO:0000313" key="4">
    <source>
        <dbReference type="Proteomes" id="UP000018855"/>
    </source>
</evidence>
<dbReference type="GO" id="GO:0006203">
    <property type="term" value="P:dGTP catabolic process"/>
    <property type="evidence" value="ECO:0007669"/>
    <property type="project" value="TreeGrafter"/>
</dbReference>
<dbReference type="Gene3D" id="1.10.3550.10">
    <property type="entry name" value="eoxyguanosinetriphosphate triphosphohydrolase domain-like"/>
    <property type="match status" value="1"/>
</dbReference>
<dbReference type="Proteomes" id="UP000018855">
    <property type="component" value="Unassembled WGS sequence"/>
</dbReference>
<dbReference type="PROSITE" id="PS51831">
    <property type="entry name" value="HD"/>
    <property type="match status" value="1"/>
</dbReference>
<evidence type="ECO:0000256" key="1">
    <source>
        <dbReference type="ARBA" id="ARBA00022801"/>
    </source>
</evidence>
<dbReference type="InterPro" id="IPR003607">
    <property type="entry name" value="HD/PDEase_dom"/>
</dbReference>
<dbReference type="InterPro" id="IPR006674">
    <property type="entry name" value="HD_domain"/>
</dbReference>
<dbReference type="EMBL" id="AZMJ01000552">
    <property type="protein sequence ID" value="ETI98378.1"/>
    <property type="molecule type" value="Genomic_DNA"/>
</dbReference>
<accession>W1V3B3</accession>
<dbReference type="Gene3D" id="1.10.3210.10">
    <property type="entry name" value="Hypothetical protein af1432"/>
    <property type="match status" value="1"/>
</dbReference>
<protein>
    <submittedName>
        <fullName evidence="3">Deoxyguanosinetriphosphate triphosphohydrolase</fullName>
    </submittedName>
</protein>
<dbReference type="NCBIfam" id="TIGR01353">
    <property type="entry name" value="dGTP_triPase"/>
    <property type="match status" value="1"/>
</dbReference>
<sequence length="480" mass="55587">MKREINSYNDLIVVKRERDSFVKRSRMIDQFYSDRSRIIYSSSFRRLQQKAQVFSLEPNSSVRTRLTHSLEVADLGRTLANKIAFSLKNDHKLTSNKTSALVAIVENACLLHDIGNPPFGHFGEAAIREWAKESIYQSISSELYDVISKHSDNKVLFEELISDFREFDGNPQGFRIVTKLHPDYDEFSLNLTYSTLLCILKYPRTTGEKSDLGILKKAGYFKTEQELVKRLYSYTKLELKHRYPFVYIMEAADDIAYCMSDIADGIEKGIITEKEFLQAFRDEWINQFGDEVIPVQIPAENNLKGFKRDISIPWSIKVMDEAVERFISLDEQIFTGTAEGLISKNIGMGRVLDTIKRVSRRILYTSFEAESIELTGYAVITGILNKYKSILKMSSKDFIELVEGKNIKGADFETRLFHRIGKRYVKAYKFEIAKLNELDNSYLVKEWWLRAHLIIDHISGMTDEFALETYQMLEGIKLMR</sequence>
<name>W1V3B3_9FIRM</name>
<dbReference type="InterPro" id="IPR050135">
    <property type="entry name" value="dGTPase-like"/>
</dbReference>
<organism evidence="3 4">
    <name type="scientific">Veillonella dispar DORA_11</name>
    <dbReference type="NCBI Taxonomy" id="1403949"/>
    <lineage>
        <taxon>Bacteria</taxon>
        <taxon>Bacillati</taxon>
        <taxon>Bacillota</taxon>
        <taxon>Negativicutes</taxon>
        <taxon>Veillonellales</taxon>
        <taxon>Veillonellaceae</taxon>
        <taxon>Veillonella</taxon>
    </lineage>
</organism>
<feature type="domain" description="HD" evidence="2">
    <location>
        <begin position="65"/>
        <end position="258"/>
    </location>
</feature>
<dbReference type="PATRIC" id="fig|1403949.3.peg.1013"/>
<dbReference type="SUPFAM" id="SSF109604">
    <property type="entry name" value="HD-domain/PDEase-like"/>
    <property type="match status" value="1"/>
</dbReference>
<dbReference type="PANTHER" id="PTHR11373">
    <property type="entry name" value="DEOXYNUCLEOSIDE TRIPHOSPHATE TRIPHOSPHOHYDROLASE"/>
    <property type="match status" value="1"/>
</dbReference>
<dbReference type="Gene3D" id="1.10.3410.10">
    <property type="entry name" value="putative deoxyguanosinetriphosphate triphosphohydrolase like domain"/>
    <property type="match status" value="1"/>
</dbReference>
<proteinExistence type="predicted"/>
<evidence type="ECO:0000259" key="2">
    <source>
        <dbReference type="PROSITE" id="PS51831"/>
    </source>
</evidence>
<comment type="caution">
    <text evidence="3">The sequence shown here is derived from an EMBL/GenBank/DDBJ whole genome shotgun (WGS) entry which is preliminary data.</text>
</comment>
<keyword evidence="1 3" id="KW-0378">Hydrolase</keyword>
<dbReference type="Pfam" id="PF01966">
    <property type="entry name" value="HD"/>
    <property type="match status" value="1"/>
</dbReference>
<reference evidence="3 4" key="1">
    <citation type="submission" date="2013-12" db="EMBL/GenBank/DDBJ databases">
        <title>A Varibaculum cambriense genome reconstructed from a premature infant gut community with otherwise low bacterial novelty that shifts toward anaerobic metabolism during the third week of life.</title>
        <authorList>
            <person name="Brown C.T."/>
            <person name="Sharon I."/>
            <person name="Thomas B.C."/>
            <person name="Castelle C.J."/>
            <person name="Morowitz M.J."/>
            <person name="Banfield J.F."/>
        </authorList>
    </citation>
    <scope>NUCLEOTIDE SEQUENCE [LARGE SCALE GENOMIC DNA]</scope>
    <source>
        <strain evidence="4">DORA_11</strain>
    </source>
</reference>
<evidence type="ECO:0000313" key="3">
    <source>
        <dbReference type="EMBL" id="ETI98378.1"/>
    </source>
</evidence>
<dbReference type="InterPro" id="IPR027432">
    <property type="entry name" value="dGTP_triphosphohydrolase_C"/>
</dbReference>
<dbReference type="InterPro" id="IPR023293">
    <property type="entry name" value="dGTP_triP_hydro_central_sf"/>
</dbReference>
<dbReference type="AlphaFoldDB" id="W1V3B3"/>
<dbReference type="InterPro" id="IPR006261">
    <property type="entry name" value="dGTPase"/>
</dbReference>
<gene>
    <name evidence="3" type="ORF">Q619_VDC00552G0015</name>
</gene>
<dbReference type="GO" id="GO:0008832">
    <property type="term" value="F:dGTPase activity"/>
    <property type="evidence" value="ECO:0007669"/>
    <property type="project" value="TreeGrafter"/>
</dbReference>
<dbReference type="SMART" id="SM00471">
    <property type="entry name" value="HDc"/>
    <property type="match status" value="1"/>
</dbReference>
<dbReference type="PANTHER" id="PTHR11373:SF32">
    <property type="entry name" value="DEOXYGUANOSINETRIPHOSPHATE TRIPHOSPHOHYDROLASE"/>
    <property type="match status" value="1"/>
</dbReference>
<dbReference type="CDD" id="cd00077">
    <property type="entry name" value="HDc"/>
    <property type="match status" value="1"/>
</dbReference>
<dbReference type="NCBIfam" id="NF003429">
    <property type="entry name" value="PRK04926.1"/>
    <property type="match status" value="1"/>
</dbReference>